<keyword evidence="2" id="KW-1185">Reference proteome</keyword>
<sequence>MGIFSSKTTNHNFTSNINEDFASLQHIIISDPGTKEIEGEKKFNELLRAKYAMRNSQTSNSPWQNININNNINNFHNDNHIQNNFNSNITNNNDTNNNSKTITKKNSKPLLTLIVS</sequence>
<accession>A0A8J4Q237</accession>
<protein>
    <submittedName>
        <fullName evidence="1">Uncharacterized protein</fullName>
    </submittedName>
</protein>
<dbReference type="EMBL" id="AJWJ01000056">
    <property type="protein sequence ID" value="KAF2076569.1"/>
    <property type="molecule type" value="Genomic_DNA"/>
</dbReference>
<name>A0A8J4Q237_9MYCE</name>
<organism evidence="1 2">
    <name type="scientific">Polysphondylium violaceum</name>
    <dbReference type="NCBI Taxonomy" id="133409"/>
    <lineage>
        <taxon>Eukaryota</taxon>
        <taxon>Amoebozoa</taxon>
        <taxon>Evosea</taxon>
        <taxon>Eumycetozoa</taxon>
        <taxon>Dictyostelia</taxon>
        <taxon>Dictyosteliales</taxon>
        <taxon>Dictyosteliaceae</taxon>
        <taxon>Polysphondylium</taxon>
    </lineage>
</organism>
<proteinExistence type="predicted"/>
<comment type="caution">
    <text evidence="1">The sequence shown here is derived from an EMBL/GenBank/DDBJ whole genome shotgun (WGS) entry which is preliminary data.</text>
</comment>
<dbReference type="Proteomes" id="UP000695562">
    <property type="component" value="Unassembled WGS sequence"/>
</dbReference>
<dbReference type="AlphaFoldDB" id="A0A8J4Q237"/>
<reference evidence="1" key="1">
    <citation type="submission" date="2020-01" db="EMBL/GenBank/DDBJ databases">
        <title>Development of genomics and gene disruption for Polysphondylium violaceum indicates a role for the polyketide synthase stlB in stalk morphogenesis.</title>
        <authorList>
            <person name="Narita B."/>
            <person name="Kawabe Y."/>
            <person name="Kin K."/>
            <person name="Saito T."/>
            <person name="Gibbs R."/>
            <person name="Kuspa A."/>
            <person name="Muzny D."/>
            <person name="Queller D."/>
            <person name="Richards S."/>
            <person name="Strassman J."/>
            <person name="Sucgang R."/>
            <person name="Worley K."/>
            <person name="Schaap P."/>
        </authorList>
    </citation>
    <scope>NUCLEOTIDE SEQUENCE</scope>
    <source>
        <strain evidence="1">QSvi11</strain>
    </source>
</reference>
<gene>
    <name evidence="1" type="ORF">CYY_002120</name>
</gene>
<evidence type="ECO:0000313" key="1">
    <source>
        <dbReference type="EMBL" id="KAF2076569.1"/>
    </source>
</evidence>
<evidence type="ECO:0000313" key="2">
    <source>
        <dbReference type="Proteomes" id="UP000695562"/>
    </source>
</evidence>